<dbReference type="GO" id="GO:0000155">
    <property type="term" value="F:phosphorelay sensor kinase activity"/>
    <property type="evidence" value="ECO:0007669"/>
    <property type="project" value="InterPro"/>
</dbReference>
<evidence type="ECO:0000259" key="11">
    <source>
        <dbReference type="PROSITE" id="PS50109"/>
    </source>
</evidence>
<dbReference type="Pfam" id="PF11884">
    <property type="entry name" value="DUF3404"/>
    <property type="match status" value="1"/>
</dbReference>
<keyword evidence="7 12" id="KW-0418">Kinase</keyword>
<dbReference type="InterPro" id="IPR003661">
    <property type="entry name" value="HisK_dim/P_dom"/>
</dbReference>
<dbReference type="EMBL" id="PEIB01000002">
    <property type="protein sequence ID" value="RXJ74508.1"/>
    <property type="molecule type" value="Genomic_DNA"/>
</dbReference>
<feature type="transmembrane region" description="Helical" evidence="9">
    <location>
        <begin position="240"/>
        <end position="260"/>
    </location>
</feature>
<comment type="catalytic activity">
    <reaction evidence="1">
        <text>ATP + protein L-histidine = ADP + protein N-phospho-L-histidine.</text>
        <dbReference type="EC" id="2.7.13.3"/>
    </reaction>
</comment>
<evidence type="ECO:0000256" key="1">
    <source>
        <dbReference type="ARBA" id="ARBA00000085"/>
    </source>
</evidence>
<proteinExistence type="predicted"/>
<dbReference type="SUPFAM" id="SSF47384">
    <property type="entry name" value="Homodimeric domain of signal transducing histidine kinase"/>
    <property type="match status" value="1"/>
</dbReference>
<feature type="signal peptide" evidence="10">
    <location>
        <begin position="1"/>
        <end position="17"/>
    </location>
</feature>
<evidence type="ECO:0000256" key="8">
    <source>
        <dbReference type="ARBA" id="ARBA00023012"/>
    </source>
</evidence>
<comment type="subcellular location">
    <subcellularLocation>
        <location evidence="2">Cell membrane</location>
        <topology evidence="2">Multi-pass membrane protein</topology>
    </subcellularLocation>
</comment>
<evidence type="ECO:0000256" key="2">
    <source>
        <dbReference type="ARBA" id="ARBA00004651"/>
    </source>
</evidence>
<keyword evidence="4" id="KW-1003">Cell membrane</keyword>
<evidence type="ECO:0000256" key="6">
    <source>
        <dbReference type="ARBA" id="ARBA00022679"/>
    </source>
</evidence>
<dbReference type="CDD" id="cd00075">
    <property type="entry name" value="HATPase"/>
    <property type="match status" value="1"/>
</dbReference>
<evidence type="ECO:0000256" key="9">
    <source>
        <dbReference type="SAM" id="Phobius"/>
    </source>
</evidence>
<dbReference type="InterPro" id="IPR050980">
    <property type="entry name" value="2C_sensor_his_kinase"/>
</dbReference>
<dbReference type="Gene3D" id="3.30.565.10">
    <property type="entry name" value="Histidine kinase-like ATPase, C-terminal domain"/>
    <property type="match status" value="1"/>
</dbReference>
<reference evidence="12 13" key="1">
    <citation type="submission" date="2017-10" db="EMBL/GenBank/DDBJ databases">
        <title>Nyctiphanis sp. nov., isolated from the stomach of the euphausiid Nyctiphanes simplex (Hansen, 1911) in the Gulf of California.</title>
        <authorList>
            <person name="Gomez-Gil B."/>
            <person name="Aguilar-Mendez M."/>
            <person name="Lopez-Cortes A."/>
            <person name="Gomez-Gutierrez J."/>
            <person name="Roque A."/>
            <person name="Lang E."/>
            <person name="Gonzalez-Castillo A."/>
        </authorList>
    </citation>
    <scope>NUCLEOTIDE SEQUENCE [LARGE SCALE GENOMIC DNA]</scope>
    <source>
        <strain evidence="12 13">CAIM 600</strain>
    </source>
</reference>
<dbReference type="EC" id="2.7.13.3" evidence="3"/>
<dbReference type="OrthoDB" id="5593498at2"/>
<gene>
    <name evidence="12" type="ORF">CS022_02730</name>
</gene>
<organism evidence="12 13">
    <name type="scientific">Veronia nyctiphanis</name>
    <dbReference type="NCBI Taxonomy" id="1278244"/>
    <lineage>
        <taxon>Bacteria</taxon>
        <taxon>Pseudomonadati</taxon>
        <taxon>Pseudomonadota</taxon>
        <taxon>Gammaproteobacteria</taxon>
        <taxon>Vibrionales</taxon>
        <taxon>Vibrionaceae</taxon>
        <taxon>Veronia</taxon>
    </lineage>
</organism>
<dbReference type="InterPro" id="IPR005467">
    <property type="entry name" value="His_kinase_dom"/>
</dbReference>
<keyword evidence="5" id="KW-0597">Phosphoprotein</keyword>
<dbReference type="RefSeq" id="WP_129120979.1">
    <property type="nucleotide sequence ID" value="NZ_PEIB01000002.1"/>
</dbReference>
<dbReference type="InterPro" id="IPR003594">
    <property type="entry name" value="HATPase_dom"/>
</dbReference>
<name>A0A4V1LTA4_9GAMM</name>
<sequence>MRALFLLSGALSFSVFANDNFADNYNKFKQKLVEEKPLASYAINSIHGQFPRALLDLDSMLPQTTEYPLKDLKLLYQASTKCSGPWPVSPAVNDPLLFSRAICNQTWLPAAWFSRTNLIHPGGGSYAMRYVETFPERKADLERYFHIQERDIAEPDTLLGRLQRMPELAIDGFNEGAEFIHSADELWFRKGADYFLYGSEIWKPALRELDLAVTDAETNDYCLTNVGNLCWNWEEASSEWRQLVIFLITINLFGVGGWLFNRWSVKRRIIKERMVVLQILTHELRTPIASLTMTVEGFRRKFDQLPEEFYEEFRRICEDSMRLKQLAEASKDYLQSGHKPLETNEIPSIAEWLEFICDEHKVELTIKDDCPVSVNMYWLKTSLDNLITNALKYGVAPVSVDAEQVGGKLKISVKDHGTLSDKDWKSIRKPFISESGLGLGLTIVDAMVKRMGGKLNFSGPPTTFVLEIPCDTVNAATR</sequence>
<dbReference type="Gene3D" id="1.10.287.130">
    <property type="match status" value="1"/>
</dbReference>
<dbReference type="PANTHER" id="PTHR44936">
    <property type="entry name" value="SENSOR PROTEIN CREC"/>
    <property type="match status" value="1"/>
</dbReference>
<dbReference type="CDD" id="cd00082">
    <property type="entry name" value="HisKA"/>
    <property type="match status" value="1"/>
</dbReference>
<comment type="caution">
    <text evidence="12">The sequence shown here is derived from an EMBL/GenBank/DDBJ whole genome shotgun (WGS) entry which is preliminary data.</text>
</comment>
<keyword evidence="6" id="KW-0808">Transferase</keyword>
<accession>A0A4V1LTA4</accession>
<evidence type="ECO:0000256" key="4">
    <source>
        <dbReference type="ARBA" id="ARBA00022475"/>
    </source>
</evidence>
<evidence type="ECO:0000256" key="3">
    <source>
        <dbReference type="ARBA" id="ARBA00012438"/>
    </source>
</evidence>
<keyword evidence="13" id="KW-1185">Reference proteome</keyword>
<keyword evidence="9" id="KW-0812">Transmembrane</keyword>
<protein>
    <recommendedName>
        <fullName evidence="3">histidine kinase</fullName>
        <ecNumber evidence="3">2.7.13.3</ecNumber>
    </recommendedName>
</protein>
<feature type="chain" id="PRO_5020448881" description="histidine kinase" evidence="10">
    <location>
        <begin position="18"/>
        <end position="478"/>
    </location>
</feature>
<keyword evidence="9" id="KW-0472">Membrane</keyword>
<dbReference type="Pfam" id="PF02518">
    <property type="entry name" value="HATPase_c"/>
    <property type="match status" value="1"/>
</dbReference>
<keyword evidence="9" id="KW-1133">Transmembrane helix</keyword>
<keyword evidence="10" id="KW-0732">Signal</keyword>
<dbReference type="InterPro" id="IPR036890">
    <property type="entry name" value="HATPase_C_sf"/>
</dbReference>
<dbReference type="InterPro" id="IPR036097">
    <property type="entry name" value="HisK_dim/P_sf"/>
</dbReference>
<evidence type="ECO:0000256" key="7">
    <source>
        <dbReference type="ARBA" id="ARBA00022777"/>
    </source>
</evidence>
<dbReference type="SUPFAM" id="SSF55874">
    <property type="entry name" value="ATPase domain of HSP90 chaperone/DNA topoisomerase II/histidine kinase"/>
    <property type="match status" value="1"/>
</dbReference>
<dbReference type="AlphaFoldDB" id="A0A4V1LTA4"/>
<dbReference type="PANTHER" id="PTHR44936:SF9">
    <property type="entry name" value="SENSOR PROTEIN CREC"/>
    <property type="match status" value="1"/>
</dbReference>
<feature type="domain" description="Histidine kinase" evidence="11">
    <location>
        <begin position="279"/>
        <end position="472"/>
    </location>
</feature>
<evidence type="ECO:0000256" key="10">
    <source>
        <dbReference type="SAM" id="SignalP"/>
    </source>
</evidence>
<evidence type="ECO:0000313" key="13">
    <source>
        <dbReference type="Proteomes" id="UP000290287"/>
    </source>
</evidence>
<dbReference type="Pfam" id="PF00512">
    <property type="entry name" value="HisKA"/>
    <property type="match status" value="1"/>
</dbReference>
<dbReference type="GO" id="GO:0005886">
    <property type="term" value="C:plasma membrane"/>
    <property type="evidence" value="ECO:0007669"/>
    <property type="project" value="UniProtKB-SubCell"/>
</dbReference>
<dbReference type="SMART" id="SM00387">
    <property type="entry name" value="HATPase_c"/>
    <property type="match status" value="1"/>
</dbReference>
<dbReference type="Proteomes" id="UP000290287">
    <property type="component" value="Unassembled WGS sequence"/>
</dbReference>
<evidence type="ECO:0000256" key="5">
    <source>
        <dbReference type="ARBA" id="ARBA00022553"/>
    </source>
</evidence>
<dbReference type="InterPro" id="IPR021821">
    <property type="entry name" value="VxrA_SD"/>
</dbReference>
<dbReference type="SMART" id="SM00388">
    <property type="entry name" value="HisKA"/>
    <property type="match status" value="1"/>
</dbReference>
<dbReference type="PROSITE" id="PS50109">
    <property type="entry name" value="HIS_KIN"/>
    <property type="match status" value="1"/>
</dbReference>
<keyword evidence="8" id="KW-0902">Two-component regulatory system</keyword>
<evidence type="ECO:0000313" key="12">
    <source>
        <dbReference type="EMBL" id="RXJ74508.1"/>
    </source>
</evidence>